<evidence type="ECO:0000313" key="3">
    <source>
        <dbReference type="RefSeq" id="XP_040593681.1"/>
    </source>
</evidence>
<organism evidence="2 4">
    <name type="scientific">Mesocricetus auratus</name>
    <name type="common">Golden hamster</name>
    <dbReference type="NCBI Taxonomy" id="10036"/>
    <lineage>
        <taxon>Eukaryota</taxon>
        <taxon>Metazoa</taxon>
        <taxon>Chordata</taxon>
        <taxon>Craniata</taxon>
        <taxon>Vertebrata</taxon>
        <taxon>Euteleostomi</taxon>
        <taxon>Mammalia</taxon>
        <taxon>Eutheria</taxon>
        <taxon>Euarchontoglires</taxon>
        <taxon>Glires</taxon>
        <taxon>Rodentia</taxon>
        <taxon>Myomorpha</taxon>
        <taxon>Muroidea</taxon>
        <taxon>Cricetidae</taxon>
        <taxon>Cricetinae</taxon>
        <taxon>Mesocricetus</taxon>
    </lineage>
</organism>
<feature type="compositionally biased region" description="Pro residues" evidence="1">
    <location>
        <begin position="104"/>
        <end position="114"/>
    </location>
</feature>
<proteinExistence type="predicted"/>
<evidence type="ECO:0000313" key="2">
    <source>
        <dbReference type="Proteomes" id="UP000886700"/>
    </source>
</evidence>
<evidence type="ECO:0000313" key="4">
    <source>
        <dbReference type="RefSeq" id="XP_040593682.1"/>
    </source>
</evidence>
<protein>
    <submittedName>
        <fullName evidence="3 4">Vegetative cell wall protein gp1-like</fullName>
    </submittedName>
</protein>
<dbReference type="GeneID" id="110342452"/>
<dbReference type="Proteomes" id="UP000886700">
    <property type="component" value="Unplaced"/>
</dbReference>
<reference evidence="3 4" key="1">
    <citation type="submission" date="2025-05" db="UniProtKB">
        <authorList>
            <consortium name="RefSeq"/>
        </authorList>
    </citation>
    <scope>IDENTIFICATION</scope>
    <source>
        <tissue evidence="3 4">Liver</tissue>
    </source>
</reference>
<feature type="compositionally biased region" description="Low complexity" evidence="1">
    <location>
        <begin position="46"/>
        <end position="77"/>
    </location>
</feature>
<name>A0ABM2WSF4_MESAU</name>
<feature type="region of interest" description="Disordered" evidence="1">
    <location>
        <begin position="1"/>
        <end position="169"/>
    </location>
</feature>
<keyword evidence="2" id="KW-1185">Reference proteome</keyword>
<feature type="compositionally biased region" description="Polar residues" evidence="1">
    <location>
        <begin position="83"/>
        <end position="92"/>
    </location>
</feature>
<evidence type="ECO:0000256" key="1">
    <source>
        <dbReference type="SAM" id="MobiDB-lite"/>
    </source>
</evidence>
<accession>A0ABM2WSF4</accession>
<dbReference type="RefSeq" id="XP_040593681.1">
    <property type="nucleotide sequence ID" value="XM_040737747.1"/>
</dbReference>
<sequence length="169" mass="17842">MTSPQRAAARGGLSPPRLRLRPRPQYRAQQPPLSWPPSPSPRLERPAPFSPRAGHAHGHAPAASRPRAPAPSSRAGGWRCGASSGSGCTSVSLADRSGRRPMLPAAPRPAPLWPPEGVASSRLPRGRAGPVIPAPPTPPRGLRKEPAEGSPTLSARWSFGSPACGWRRR</sequence>
<dbReference type="RefSeq" id="XP_040593682.1">
    <property type="nucleotide sequence ID" value="XM_040737748.1"/>
</dbReference>
<gene>
    <name evidence="3 4" type="primary">LOC110342452</name>
</gene>